<dbReference type="AlphaFoldDB" id="A0A1F7YQ04"/>
<name>A0A1F7YQ04_9BACT</name>
<evidence type="ECO:0000259" key="1">
    <source>
        <dbReference type="Pfam" id="PF18903"/>
    </source>
</evidence>
<proteinExistence type="predicted"/>
<accession>A0A1F7YQ04</accession>
<comment type="caution">
    <text evidence="2">The sequence shown here is derived from an EMBL/GenBank/DDBJ whole genome shotgun (WGS) entry which is preliminary data.</text>
</comment>
<evidence type="ECO:0000313" key="2">
    <source>
        <dbReference type="EMBL" id="OGM29421.1"/>
    </source>
</evidence>
<feature type="domain" description="DUF5659" evidence="1">
    <location>
        <begin position="7"/>
        <end position="85"/>
    </location>
</feature>
<dbReference type="Pfam" id="PF18903">
    <property type="entry name" value="DUF5659"/>
    <property type="match status" value="1"/>
</dbReference>
<dbReference type="STRING" id="1802500.A2801_02275"/>
<gene>
    <name evidence="2" type="ORF">A2801_02275</name>
</gene>
<protein>
    <recommendedName>
        <fullName evidence="1">DUF5659 domain-containing protein</fullName>
    </recommendedName>
</protein>
<organism evidence="2 3">
    <name type="scientific">Candidatus Woesebacteria bacterium RIFCSPHIGHO2_01_FULL_41_10</name>
    <dbReference type="NCBI Taxonomy" id="1802500"/>
    <lineage>
        <taxon>Bacteria</taxon>
        <taxon>Candidatus Woeseibacteriota</taxon>
    </lineage>
</organism>
<reference evidence="2 3" key="1">
    <citation type="journal article" date="2016" name="Nat. Commun.">
        <title>Thousands of microbial genomes shed light on interconnected biogeochemical processes in an aquifer system.</title>
        <authorList>
            <person name="Anantharaman K."/>
            <person name="Brown C.T."/>
            <person name="Hug L.A."/>
            <person name="Sharon I."/>
            <person name="Castelle C.J."/>
            <person name="Probst A.J."/>
            <person name="Thomas B.C."/>
            <person name="Singh A."/>
            <person name="Wilkins M.J."/>
            <person name="Karaoz U."/>
            <person name="Brodie E.L."/>
            <person name="Williams K.H."/>
            <person name="Hubbard S.S."/>
            <person name="Banfield J.F."/>
        </authorList>
    </citation>
    <scope>NUCLEOTIDE SEQUENCE [LARGE SCALE GENOMIC DNA]</scope>
</reference>
<dbReference type="EMBL" id="MGGM01000013">
    <property type="protein sequence ID" value="OGM29421.1"/>
    <property type="molecule type" value="Genomic_DNA"/>
</dbReference>
<sequence length="89" mass="10520">MNKDYSNRYFRTSNLYAAAFLFAKGLALVNIDKLTSTKSQFVFEDTPEREYLLQQYNFAPENSLDCSVDVRKFIFALKTLKERLYQQEI</sequence>
<evidence type="ECO:0000313" key="3">
    <source>
        <dbReference type="Proteomes" id="UP000177263"/>
    </source>
</evidence>
<dbReference type="InterPro" id="IPR043718">
    <property type="entry name" value="DUF5659"/>
</dbReference>
<dbReference type="Proteomes" id="UP000177263">
    <property type="component" value="Unassembled WGS sequence"/>
</dbReference>